<proteinExistence type="predicted"/>
<evidence type="ECO:0000259" key="3">
    <source>
        <dbReference type="PROSITE" id="PS50977"/>
    </source>
</evidence>
<dbReference type="PROSITE" id="PS50977">
    <property type="entry name" value="HTH_TETR_2"/>
    <property type="match status" value="1"/>
</dbReference>
<dbReference type="STRING" id="2055.BCM27_01625"/>
<dbReference type="InterPro" id="IPR001647">
    <property type="entry name" value="HTH_TetR"/>
</dbReference>
<dbReference type="SUPFAM" id="SSF46689">
    <property type="entry name" value="Homeodomain-like"/>
    <property type="match status" value="1"/>
</dbReference>
<evidence type="ECO:0000256" key="1">
    <source>
        <dbReference type="ARBA" id="ARBA00023125"/>
    </source>
</evidence>
<protein>
    <submittedName>
        <fullName evidence="4">TetR family transcriptional regulator</fullName>
    </submittedName>
</protein>
<dbReference type="EMBL" id="PKJC01000010">
    <property type="protein sequence ID" value="PKZ64915.1"/>
    <property type="molecule type" value="Genomic_DNA"/>
</dbReference>
<dbReference type="AlphaFoldDB" id="A0A2I1R719"/>
<dbReference type="GO" id="GO:0003677">
    <property type="term" value="F:DNA binding"/>
    <property type="evidence" value="ECO:0007669"/>
    <property type="project" value="UniProtKB-UniRule"/>
</dbReference>
<gene>
    <name evidence="4" type="ORF">CYJ73_13990</name>
</gene>
<feature type="DNA-binding region" description="H-T-H motif" evidence="2">
    <location>
        <begin position="57"/>
        <end position="76"/>
    </location>
</feature>
<organism evidence="4 5">
    <name type="scientific">Gordonia terrae</name>
    <dbReference type="NCBI Taxonomy" id="2055"/>
    <lineage>
        <taxon>Bacteria</taxon>
        <taxon>Bacillati</taxon>
        <taxon>Actinomycetota</taxon>
        <taxon>Actinomycetes</taxon>
        <taxon>Mycobacteriales</taxon>
        <taxon>Gordoniaceae</taxon>
        <taxon>Gordonia</taxon>
    </lineage>
</organism>
<sequence>MFAVLRERGPRAPTSPIVQHTGVMATGKKAKPSEYTQRRYLDAGLAILTEHGHAGLKLAAICEATGTTTGSFYHAFGNWAEYRSALIRHWRDEQSQRLIAGARDIADPRERLDALTDIGLRLPHATEAAIRVWAAHDPEVLAIQHTVDRERRDIIAATYEEVLHDREEAEEFATAAMYLLIGFESGTLHSRQALVKGFRTILDRALESSVEPP</sequence>
<comment type="caution">
    <text evidence="4">The sequence shown here is derived from an EMBL/GenBank/DDBJ whole genome shotgun (WGS) entry which is preliminary data.</text>
</comment>
<dbReference type="Proteomes" id="UP000234662">
    <property type="component" value="Unassembled WGS sequence"/>
</dbReference>
<evidence type="ECO:0000256" key="2">
    <source>
        <dbReference type="PROSITE-ProRule" id="PRU00335"/>
    </source>
</evidence>
<dbReference type="InterPro" id="IPR009057">
    <property type="entry name" value="Homeodomain-like_sf"/>
</dbReference>
<feature type="domain" description="HTH tetR-type" evidence="3">
    <location>
        <begin position="34"/>
        <end position="94"/>
    </location>
</feature>
<reference evidence="4 5" key="1">
    <citation type="submission" date="2017-12" db="EMBL/GenBank/DDBJ databases">
        <title>Phylogenetic diversity of female urinary microbiome.</title>
        <authorList>
            <person name="Thomas-White K."/>
            <person name="Wolfe A.J."/>
        </authorList>
    </citation>
    <scope>NUCLEOTIDE SEQUENCE [LARGE SCALE GENOMIC DNA]</scope>
    <source>
        <strain evidence="4 5">UMB0777</strain>
    </source>
</reference>
<evidence type="ECO:0000313" key="4">
    <source>
        <dbReference type="EMBL" id="PKZ64915.1"/>
    </source>
</evidence>
<evidence type="ECO:0000313" key="5">
    <source>
        <dbReference type="Proteomes" id="UP000234662"/>
    </source>
</evidence>
<keyword evidence="1 2" id="KW-0238">DNA-binding</keyword>
<dbReference type="Gene3D" id="1.10.357.10">
    <property type="entry name" value="Tetracycline Repressor, domain 2"/>
    <property type="match status" value="1"/>
</dbReference>
<accession>A0A2I1R719</accession>
<dbReference type="Pfam" id="PF00440">
    <property type="entry name" value="TetR_N"/>
    <property type="match status" value="1"/>
</dbReference>
<name>A0A2I1R719_9ACTN</name>